<evidence type="ECO:0000313" key="2">
    <source>
        <dbReference type="EMBL" id="HHQ80869.1"/>
    </source>
</evidence>
<comment type="caution">
    <text evidence="2">The sequence shown here is derived from an EMBL/GenBank/DDBJ whole genome shotgun (WGS) entry which is preliminary data.</text>
</comment>
<evidence type="ECO:0008006" key="3">
    <source>
        <dbReference type="Google" id="ProtNLM"/>
    </source>
</evidence>
<sequence>MLDSFRVKITIELSDERKAQAIHKALLPETLSQANASKGKVEVNSCSTHVAIVIVSKDIGDLRALVNSYLYLIASALRALELTKE</sequence>
<accession>A0A7J3ZLC6</accession>
<reference evidence="2" key="1">
    <citation type="journal article" date="2020" name="mSystems">
        <title>Genome- and Community-Level Interaction Insights into Carbon Utilization and Element Cycling Functions of Hydrothermarchaeota in Hydrothermal Sediment.</title>
        <authorList>
            <person name="Zhou Z."/>
            <person name="Liu Y."/>
            <person name="Xu W."/>
            <person name="Pan J."/>
            <person name="Luo Z.H."/>
            <person name="Li M."/>
        </authorList>
    </citation>
    <scope>NUCLEOTIDE SEQUENCE [LARGE SCALE GENOMIC DNA]</scope>
    <source>
        <strain evidence="2">SpSt-1116</strain>
    </source>
</reference>
<name>A0A7J3ZLC6_9CREN</name>
<dbReference type="Gene3D" id="3.30.310.50">
    <property type="entry name" value="Alpha-D-phosphohexomutase, C-terminal domain"/>
    <property type="match status" value="1"/>
</dbReference>
<dbReference type="EMBL" id="DRZC01000076">
    <property type="protein sequence ID" value="HHQ80869.1"/>
    <property type="molecule type" value="Genomic_DNA"/>
</dbReference>
<dbReference type="NCBIfam" id="NF011470">
    <property type="entry name" value="PRK14887.1"/>
    <property type="match status" value="1"/>
</dbReference>
<dbReference type="AlphaFoldDB" id="A0A7J3ZLC6"/>
<proteinExistence type="inferred from homology"/>
<dbReference type="InterPro" id="IPR015419">
    <property type="entry name" value="CTAG/Pcc1"/>
</dbReference>
<organism evidence="2">
    <name type="scientific">Fervidicoccus fontis</name>
    <dbReference type="NCBI Taxonomy" id="683846"/>
    <lineage>
        <taxon>Archaea</taxon>
        <taxon>Thermoproteota</taxon>
        <taxon>Thermoprotei</taxon>
        <taxon>Fervidicoccales</taxon>
        <taxon>Fervidicoccaceae</taxon>
        <taxon>Fervidicoccus</taxon>
    </lineage>
</organism>
<evidence type="ECO:0000256" key="1">
    <source>
        <dbReference type="ARBA" id="ARBA00007073"/>
    </source>
</evidence>
<comment type="similarity">
    <text evidence="1">Belongs to the CTAG/PCC1 family.</text>
</comment>
<gene>
    <name evidence="2" type="ORF">ENM78_05420</name>
</gene>
<dbReference type="Pfam" id="PF09341">
    <property type="entry name" value="Pcc1"/>
    <property type="match status" value="1"/>
</dbReference>
<protein>
    <recommendedName>
        <fullName evidence="3">Transcription factor Pcc1</fullName>
    </recommendedName>
</protein>